<protein>
    <recommendedName>
        <fullName evidence="4">Metal-dependent hydrolase</fullName>
    </recommendedName>
</protein>
<feature type="transmembrane region" description="Helical" evidence="1">
    <location>
        <begin position="48"/>
        <end position="78"/>
    </location>
</feature>
<keyword evidence="1" id="KW-1133">Transmembrane helix</keyword>
<name>A0ABU2FPG5_9EURY</name>
<evidence type="ECO:0000313" key="3">
    <source>
        <dbReference type="Proteomes" id="UP001268864"/>
    </source>
</evidence>
<dbReference type="Proteomes" id="UP001268864">
    <property type="component" value="Unassembled WGS sequence"/>
</dbReference>
<keyword evidence="1" id="KW-0472">Membrane</keyword>
<keyword evidence="3" id="KW-1185">Reference proteome</keyword>
<proteinExistence type="predicted"/>
<evidence type="ECO:0000256" key="1">
    <source>
        <dbReference type="SAM" id="Phobius"/>
    </source>
</evidence>
<dbReference type="RefSeq" id="WP_310900479.1">
    <property type="nucleotide sequence ID" value="NZ_JAMQOS010000003.1"/>
</dbReference>
<evidence type="ECO:0000313" key="2">
    <source>
        <dbReference type="EMBL" id="MDS0282648.1"/>
    </source>
</evidence>
<accession>A0ABU2FPG5</accession>
<comment type="caution">
    <text evidence="2">The sequence shown here is derived from an EMBL/GenBank/DDBJ whole genome shotgun (WGS) entry which is preliminary data.</text>
</comment>
<gene>
    <name evidence="2" type="ORF">NDI86_10975</name>
</gene>
<reference evidence="2 3" key="1">
    <citation type="submission" date="2022-06" db="EMBL/GenBank/DDBJ databases">
        <title>Halomicroarcula sp. a new haloarchaeum isolate from saline soil.</title>
        <authorList>
            <person name="Strakova D."/>
            <person name="Galisteo C."/>
            <person name="Sanchez-Porro C."/>
            <person name="Ventosa A."/>
        </authorList>
    </citation>
    <scope>NUCLEOTIDE SEQUENCE [LARGE SCALE GENOMIC DNA]</scope>
    <source>
        <strain evidence="2 3">S3CR25-11</strain>
    </source>
</reference>
<dbReference type="Pfam" id="PF04307">
    <property type="entry name" value="YdjM"/>
    <property type="match status" value="1"/>
</dbReference>
<sequence length="191" mass="20134">MWPWEHVAVGYLLYSGYVHLRHGESPGPLAAVAVAVGALFPDLVDKPLAWTVAVFPSGVSVAHSVFTVATLCAVVLLLTGWLGRLAAGTAFCVAYAAHVPADALYQLVVGNPLRPEAYVWPLVVIESGGHGGFLDNFRYYLVRFLAFLTTPRGMLFLGLELALLGTALAVWVVDDCPGAGFVPGVGSPDGS</sequence>
<evidence type="ECO:0008006" key="4">
    <source>
        <dbReference type="Google" id="ProtNLM"/>
    </source>
</evidence>
<dbReference type="InterPro" id="IPR007404">
    <property type="entry name" value="YdjM-like"/>
</dbReference>
<keyword evidence="1" id="KW-0812">Transmembrane</keyword>
<feature type="transmembrane region" description="Helical" evidence="1">
    <location>
        <begin position="153"/>
        <end position="173"/>
    </location>
</feature>
<dbReference type="EMBL" id="JAMQOS010000003">
    <property type="protein sequence ID" value="MDS0282648.1"/>
    <property type="molecule type" value="Genomic_DNA"/>
</dbReference>
<organism evidence="2 3">
    <name type="scientific">Haloarcula onubensis</name>
    <dbReference type="NCBI Taxonomy" id="2950539"/>
    <lineage>
        <taxon>Archaea</taxon>
        <taxon>Methanobacteriati</taxon>
        <taxon>Methanobacteriota</taxon>
        <taxon>Stenosarchaea group</taxon>
        <taxon>Halobacteria</taxon>
        <taxon>Halobacteriales</taxon>
        <taxon>Haloarculaceae</taxon>
        <taxon>Haloarcula</taxon>
    </lineage>
</organism>